<evidence type="ECO:0000313" key="3">
    <source>
        <dbReference type="EMBL" id="PGG86334.1"/>
    </source>
</evidence>
<evidence type="ECO:0000313" key="2">
    <source>
        <dbReference type="EMBL" id="PEN57743.1"/>
    </source>
</evidence>
<dbReference type="Proteomes" id="UP000225320">
    <property type="component" value="Unassembled WGS sequence"/>
</dbReference>
<dbReference type="Proteomes" id="UP000220934">
    <property type="component" value="Unassembled WGS sequence"/>
</dbReference>
<protein>
    <submittedName>
        <fullName evidence="3">Uncharacterized protein</fullName>
    </submittedName>
</protein>
<organism evidence="3 5">
    <name type="scientific">Bacillus toyonensis</name>
    <dbReference type="NCBI Taxonomy" id="155322"/>
    <lineage>
        <taxon>Bacteria</taxon>
        <taxon>Bacillati</taxon>
        <taxon>Bacillota</taxon>
        <taxon>Bacilli</taxon>
        <taxon>Bacillales</taxon>
        <taxon>Bacillaceae</taxon>
        <taxon>Bacillus</taxon>
        <taxon>Bacillus cereus group</taxon>
    </lineage>
</organism>
<reference evidence="1 4" key="2">
    <citation type="submission" date="2017-09" db="EMBL/GenBank/DDBJ databases">
        <title>Large-scale bioinformatics analysis of Bacillus genomes uncovers conserved roles of natural products in bacterial physiology.</title>
        <authorList>
            <consortium name="Agbiome Team Llc"/>
            <person name="Bleich R.M."/>
            <person name="Kirk G.J."/>
            <person name="Santa Maria K.C."/>
            <person name="Allen S.E."/>
            <person name="Farag S."/>
            <person name="Shank E.A."/>
            <person name="Bowers A."/>
        </authorList>
    </citation>
    <scope>NUCLEOTIDE SEQUENCE [LARGE SCALE GENOMIC DNA]</scope>
    <source>
        <strain evidence="1">AFS005430</strain>
        <strain evidence="2 4">AFS027958</strain>
    </source>
</reference>
<dbReference type="Proteomes" id="UP000220969">
    <property type="component" value="Unassembled WGS sequence"/>
</dbReference>
<proteinExistence type="predicted"/>
<dbReference type="EMBL" id="NUAJ01000004">
    <property type="protein sequence ID" value="PEN57743.1"/>
    <property type="molecule type" value="Genomic_DNA"/>
</dbReference>
<gene>
    <name evidence="2" type="ORF">CN596_02345</name>
    <name evidence="1" type="ORF">CN678_22100</name>
    <name evidence="3" type="ORF">CON73_23535</name>
</gene>
<dbReference type="EMBL" id="NVOI01000096">
    <property type="protein sequence ID" value="PGG86334.1"/>
    <property type="molecule type" value="Genomic_DNA"/>
</dbReference>
<sequence>MVHTLQKTDRIIIMVPPLSQVFVTFFSSLGEPISSQILSNTSPYPVSMFALNELESELFEVELKPIPPH</sequence>
<reference evidence="3 5" key="1">
    <citation type="submission" date="2017-09" db="EMBL/GenBank/DDBJ databases">
        <title>Large-scale bioinformatics analysis of Bacillus genomes uncovers conserved roles of natural products in bacterial physiology.</title>
        <authorList>
            <consortium name="Agbiome Team Llc"/>
            <person name="Bleich R.M."/>
            <person name="Grubbs K.J."/>
            <person name="Santa Maria K.C."/>
            <person name="Allen S.E."/>
            <person name="Farag S."/>
            <person name="Shank E.A."/>
            <person name="Bowers A."/>
        </authorList>
    </citation>
    <scope>NUCLEOTIDE SEQUENCE [LARGE SCALE GENOMIC DNA]</scope>
    <source>
        <strain evidence="3 5">AFS094862</strain>
    </source>
</reference>
<name>A0A2B5BDP2_9BACI</name>
<evidence type="ECO:0000313" key="4">
    <source>
        <dbReference type="Proteomes" id="UP000220934"/>
    </source>
</evidence>
<dbReference type="AlphaFoldDB" id="A0A2B5BDP2"/>
<dbReference type="EMBL" id="NUEH01000051">
    <property type="protein sequence ID" value="PEI83739.1"/>
    <property type="molecule type" value="Genomic_DNA"/>
</dbReference>
<accession>A0A2B5BDP2</accession>
<comment type="caution">
    <text evidence="3">The sequence shown here is derived from an EMBL/GenBank/DDBJ whole genome shotgun (WGS) entry which is preliminary data.</text>
</comment>
<evidence type="ECO:0000313" key="5">
    <source>
        <dbReference type="Proteomes" id="UP000225320"/>
    </source>
</evidence>
<evidence type="ECO:0000313" key="1">
    <source>
        <dbReference type="EMBL" id="PEI83739.1"/>
    </source>
</evidence>
<dbReference type="RefSeq" id="WP_002038741.1">
    <property type="nucleotide sequence ID" value="NZ_JBEUTZ010000195.1"/>
</dbReference>